<dbReference type="Pfam" id="PF22366">
    <property type="entry name" value="NDH2_C"/>
    <property type="match status" value="1"/>
</dbReference>
<gene>
    <name evidence="8" type="ORF">LSUE1_G006305</name>
</gene>
<dbReference type="GO" id="GO:0003954">
    <property type="term" value="F:NADH dehydrogenase activity"/>
    <property type="evidence" value="ECO:0007669"/>
    <property type="project" value="InterPro"/>
</dbReference>
<feature type="domain" description="FAD/NAD(P)-binding" evidence="6">
    <location>
        <begin position="48"/>
        <end position="337"/>
    </location>
</feature>
<keyword evidence="2" id="KW-0285">Flavoprotein</keyword>
<name>A0A8T9CBU6_9HELO</name>
<dbReference type="SUPFAM" id="SSF51905">
    <property type="entry name" value="FAD/NAD(P)-binding domain"/>
    <property type="match status" value="2"/>
</dbReference>
<comment type="similarity">
    <text evidence="1">Belongs to the NADH dehydrogenase family.</text>
</comment>
<keyword evidence="9" id="KW-1185">Reference proteome</keyword>
<reference evidence="8 9" key="1">
    <citation type="submission" date="2018-05" db="EMBL/GenBank/DDBJ databases">
        <title>Genome sequencing and assembly of the regulated plant pathogen Lachnellula willkommii and related sister species for the development of diagnostic species identification markers.</title>
        <authorList>
            <person name="Giroux E."/>
            <person name="Bilodeau G."/>
        </authorList>
    </citation>
    <scope>NUCLEOTIDE SEQUENCE [LARGE SCALE GENOMIC DNA]</scope>
    <source>
        <strain evidence="8 9">CBS 268.59</strain>
    </source>
</reference>
<comment type="caution">
    <text evidence="8">The sequence shown here is derived from an EMBL/GenBank/DDBJ whole genome shotgun (WGS) entry which is preliminary data.</text>
</comment>
<evidence type="ECO:0000259" key="6">
    <source>
        <dbReference type="Pfam" id="PF07992"/>
    </source>
</evidence>
<evidence type="ECO:0000313" key="8">
    <source>
        <dbReference type="EMBL" id="TVY80403.1"/>
    </source>
</evidence>
<keyword evidence="4" id="KW-0560">Oxidoreductase</keyword>
<dbReference type="InterPro" id="IPR045024">
    <property type="entry name" value="NDH-2"/>
</dbReference>
<dbReference type="OrthoDB" id="9992747at2759"/>
<protein>
    <submittedName>
        <fullName evidence="8">Putative NADH dehydrogenase</fullName>
    </submittedName>
</protein>
<dbReference type="InterPro" id="IPR036188">
    <property type="entry name" value="FAD/NAD-bd_sf"/>
</dbReference>
<dbReference type="EMBL" id="QGMK01000691">
    <property type="protein sequence ID" value="TVY80403.1"/>
    <property type="molecule type" value="Genomic_DNA"/>
</dbReference>
<dbReference type="InterPro" id="IPR023753">
    <property type="entry name" value="FAD/NAD-binding_dom"/>
</dbReference>
<dbReference type="PANTHER" id="PTHR43706">
    <property type="entry name" value="NADH DEHYDROGENASE"/>
    <property type="match status" value="1"/>
</dbReference>
<evidence type="ECO:0000256" key="4">
    <source>
        <dbReference type="ARBA" id="ARBA00023002"/>
    </source>
</evidence>
<dbReference type="InterPro" id="IPR054585">
    <property type="entry name" value="NDH2-like_C"/>
</dbReference>
<sequence>MYSIVNASRSGPRTFRASPAIKQLLRRGVSTQELDATKGGKPRFPSWSGFVLSRELDKKKFQTVVVSPRSYFAFTPLLASTAVGTLEFRTTVESVRRRRFDVEFFQGWADDVNFNEKTIRIEEAARRFVPPKSGESASVKDRDTSVMPKSKGQTFDLNYDKLVVAVGCYSQTFHTPGVRENAFFLRDVVDAQRIRRRILECKSSDTLHRGLRDQLLNFAVVGGGPTGVEFAAELYDLCHEDLRKLYPTLIPRIKITIYDVAPKILPMFDTKLANYATQKFKRDGIEIKTEHHIMELRPDLPGSPGNTGGCYTLKTKEEGEFGVGMCVWSTGLMMNPFIQNALDDVHTYPSSSATLSTTVSDPSSKKWSLKRSAKTGGLMVDDKFRVKLVPRNGNSNEATAPEATVQDVFALGDVSVLETSALPATAQVANQEAKWLGKRLNKGDIEQNSFSFKNMGVLTYVGNMKAIMQGGSGQEIKGWTAWVIWRGAYLTQTISWRNKLLIPIYWYVYPLSFEMVLMRCEGRSIGVSGEIFQDFELLFHANSVKFAHF</sequence>
<dbReference type="PRINTS" id="PR00368">
    <property type="entry name" value="FADPNR"/>
</dbReference>
<dbReference type="Pfam" id="PF07992">
    <property type="entry name" value="Pyr_redox_2"/>
    <property type="match status" value="1"/>
</dbReference>
<keyword evidence="5" id="KW-0520">NAD</keyword>
<evidence type="ECO:0000256" key="1">
    <source>
        <dbReference type="ARBA" id="ARBA00005272"/>
    </source>
</evidence>
<proteinExistence type="inferred from homology"/>
<keyword evidence="3" id="KW-0274">FAD</keyword>
<dbReference type="Gene3D" id="3.50.50.100">
    <property type="match status" value="1"/>
</dbReference>
<evidence type="ECO:0000259" key="7">
    <source>
        <dbReference type="Pfam" id="PF22366"/>
    </source>
</evidence>
<dbReference type="AlphaFoldDB" id="A0A8T9CBU6"/>
<feature type="domain" description="External alternative NADH-ubiquinone oxidoreductase-like C-terminal" evidence="7">
    <location>
        <begin position="456"/>
        <end position="506"/>
    </location>
</feature>
<evidence type="ECO:0000256" key="5">
    <source>
        <dbReference type="ARBA" id="ARBA00023027"/>
    </source>
</evidence>
<dbReference type="Proteomes" id="UP000469558">
    <property type="component" value="Unassembled WGS sequence"/>
</dbReference>
<dbReference type="GO" id="GO:0005739">
    <property type="term" value="C:mitochondrion"/>
    <property type="evidence" value="ECO:0007669"/>
    <property type="project" value="UniProtKB-ARBA"/>
</dbReference>
<evidence type="ECO:0000256" key="2">
    <source>
        <dbReference type="ARBA" id="ARBA00022630"/>
    </source>
</evidence>
<organism evidence="8 9">
    <name type="scientific">Lachnellula suecica</name>
    <dbReference type="NCBI Taxonomy" id="602035"/>
    <lineage>
        <taxon>Eukaryota</taxon>
        <taxon>Fungi</taxon>
        <taxon>Dikarya</taxon>
        <taxon>Ascomycota</taxon>
        <taxon>Pezizomycotina</taxon>
        <taxon>Leotiomycetes</taxon>
        <taxon>Helotiales</taxon>
        <taxon>Lachnaceae</taxon>
        <taxon>Lachnellula</taxon>
    </lineage>
</organism>
<accession>A0A8T9CBU6</accession>
<evidence type="ECO:0000313" key="9">
    <source>
        <dbReference type="Proteomes" id="UP000469558"/>
    </source>
</evidence>
<evidence type="ECO:0000256" key="3">
    <source>
        <dbReference type="ARBA" id="ARBA00022827"/>
    </source>
</evidence>
<dbReference type="PANTHER" id="PTHR43706:SF17">
    <property type="entry name" value="NADH DEHYDROGENASE (EUROFUNG)"/>
    <property type="match status" value="1"/>
</dbReference>